<gene>
    <name evidence="1" type="ORF">ACFFGH_22940</name>
</gene>
<keyword evidence="1" id="KW-0969">Cilium</keyword>
<sequence length="85" mass="9462">MIVVTRLNHSRFAVNPDLIERIQASPDTTLVLADGTTYVVTETLEQVIDLVTDFRARVIARARTAVDTIQPDSVVTQLPTRRGSR</sequence>
<keyword evidence="2" id="KW-1185">Reference proteome</keyword>
<evidence type="ECO:0000313" key="2">
    <source>
        <dbReference type="Proteomes" id="UP001589896"/>
    </source>
</evidence>
<dbReference type="Proteomes" id="UP001589896">
    <property type="component" value="Unassembled WGS sequence"/>
</dbReference>
<comment type="caution">
    <text evidence="1">The sequence shown here is derived from an EMBL/GenBank/DDBJ whole genome shotgun (WGS) entry which is preliminary data.</text>
</comment>
<name>A0ABV6RXU8_9GAMM</name>
<dbReference type="PANTHER" id="PTHR39185">
    <property type="entry name" value="SWARMING MOTILITY PROTEIN SWRD"/>
    <property type="match status" value="1"/>
</dbReference>
<keyword evidence="1" id="KW-0282">Flagellum</keyword>
<accession>A0ABV6RXU8</accession>
<keyword evidence="1" id="KW-0966">Cell projection</keyword>
<dbReference type="EMBL" id="JBHLTG010000006">
    <property type="protein sequence ID" value="MFC0680698.1"/>
    <property type="molecule type" value="Genomic_DNA"/>
</dbReference>
<dbReference type="RefSeq" id="WP_386672679.1">
    <property type="nucleotide sequence ID" value="NZ_JBHLTG010000006.1"/>
</dbReference>
<reference evidence="1 2" key="1">
    <citation type="submission" date="2024-09" db="EMBL/GenBank/DDBJ databases">
        <authorList>
            <person name="Sun Q."/>
            <person name="Mori K."/>
        </authorList>
    </citation>
    <scope>NUCLEOTIDE SEQUENCE [LARGE SCALE GENOMIC DNA]</scope>
    <source>
        <strain evidence="1 2">KCTC 23076</strain>
    </source>
</reference>
<dbReference type="InterPro" id="IPR009384">
    <property type="entry name" value="SwrD-like"/>
</dbReference>
<evidence type="ECO:0000313" key="1">
    <source>
        <dbReference type="EMBL" id="MFC0680698.1"/>
    </source>
</evidence>
<organism evidence="1 2">
    <name type="scientific">Lysobacter korlensis</name>
    <dbReference type="NCBI Taxonomy" id="553636"/>
    <lineage>
        <taxon>Bacteria</taxon>
        <taxon>Pseudomonadati</taxon>
        <taxon>Pseudomonadota</taxon>
        <taxon>Gammaproteobacteria</taxon>
        <taxon>Lysobacterales</taxon>
        <taxon>Lysobacteraceae</taxon>
        <taxon>Lysobacter</taxon>
    </lineage>
</organism>
<protein>
    <submittedName>
        <fullName evidence="1">Flagellar FlbD family protein</fullName>
    </submittedName>
</protein>
<dbReference type="PANTHER" id="PTHR39185:SF1">
    <property type="entry name" value="SWARMING MOTILITY PROTEIN SWRD"/>
    <property type="match status" value="1"/>
</dbReference>
<dbReference type="Pfam" id="PF06289">
    <property type="entry name" value="FlbD"/>
    <property type="match status" value="1"/>
</dbReference>
<proteinExistence type="predicted"/>